<dbReference type="Pfam" id="PF00857">
    <property type="entry name" value="Isochorismatase"/>
    <property type="match status" value="1"/>
</dbReference>
<feature type="domain" description="Isochorismatase-like" evidence="2">
    <location>
        <begin position="19"/>
        <end position="133"/>
    </location>
</feature>
<dbReference type="SUPFAM" id="SSF52499">
    <property type="entry name" value="Isochorismatase-like hydrolases"/>
    <property type="match status" value="1"/>
</dbReference>
<evidence type="ECO:0000256" key="1">
    <source>
        <dbReference type="ARBA" id="ARBA00006336"/>
    </source>
</evidence>
<sequence length="194" mass="21674">MALSSTIMRNIGKLSVNNSMLFICDMQEKFRNQIQYFQGISTNSARLIEAFKIMDMPVICTEQYPKGLGHTVPELELKKYDIKPVDKTQFSMCVPDVVEAIKKHEVQNVVLCGIECHVCVQQTALQLLQDGINQISCRLVSLLRMRDSGAFLTTTESVVLGLAGGSHHPKFKPLQKIILEPSSDTGLLQHLTLN</sequence>
<comment type="similarity">
    <text evidence="1">Belongs to the isochorismatase family.</text>
</comment>
<dbReference type="InterPro" id="IPR050993">
    <property type="entry name" value="Isochorismatase_domain"/>
</dbReference>
<reference evidence="3" key="1">
    <citation type="submission" date="2014-08" db="EMBL/GenBank/DDBJ databases">
        <authorList>
            <person name="Murali S."/>
            <person name="Richards S."/>
            <person name="Bandaranaike D."/>
            <person name="Bellair M."/>
            <person name="Blankenburg K."/>
            <person name="Chao H."/>
            <person name="Dinh H."/>
            <person name="Doddapaneni H."/>
            <person name="Dugan-Rocha S."/>
            <person name="Elkadiri S."/>
            <person name="Gnanaolivu R."/>
            <person name="Hughes D."/>
            <person name="Lee S."/>
            <person name="Li M."/>
            <person name="Ming W."/>
            <person name="Munidasa M."/>
            <person name="Muniz J."/>
            <person name="Nguyen L."/>
            <person name="Osuji N."/>
            <person name="Pu L.-L."/>
            <person name="Puazo M."/>
            <person name="Skinner E."/>
            <person name="Qu C."/>
            <person name="Quiroz J."/>
            <person name="Raj R."/>
            <person name="Weissenberger G."/>
            <person name="Xin Y."/>
            <person name="Zou X."/>
            <person name="Han Y."/>
            <person name="Worley K."/>
            <person name="Muzny D."/>
            <person name="Gibbs R."/>
        </authorList>
    </citation>
    <scope>NUCLEOTIDE SEQUENCE</scope>
    <source>
        <strain evidence="3">HAZT.00-mixed</strain>
        <tissue evidence="3">Whole organism</tissue>
    </source>
</reference>
<organism evidence="3">
    <name type="scientific">Hyalella azteca</name>
    <name type="common">Amphipod</name>
    <dbReference type="NCBI Taxonomy" id="294128"/>
    <lineage>
        <taxon>Eukaryota</taxon>
        <taxon>Metazoa</taxon>
        <taxon>Ecdysozoa</taxon>
        <taxon>Arthropoda</taxon>
        <taxon>Crustacea</taxon>
        <taxon>Multicrustacea</taxon>
        <taxon>Malacostraca</taxon>
        <taxon>Eumalacostraca</taxon>
        <taxon>Peracarida</taxon>
        <taxon>Amphipoda</taxon>
        <taxon>Senticaudata</taxon>
        <taxon>Talitrida</taxon>
        <taxon>Talitroidea</taxon>
        <taxon>Hyalellidae</taxon>
        <taxon>Hyalella</taxon>
    </lineage>
</organism>
<dbReference type="AlphaFoldDB" id="A0A6A0H796"/>
<comment type="caution">
    <text evidence="3">The sequence shown here is derived from an EMBL/GenBank/DDBJ whole genome shotgun (WGS) entry which is preliminary data.</text>
</comment>
<dbReference type="Proteomes" id="UP000711488">
    <property type="component" value="Unassembled WGS sequence"/>
</dbReference>
<accession>A0A6A0H796</accession>
<dbReference type="EMBL" id="JQDR03005529">
    <property type="protein sequence ID" value="KAA0201369.1"/>
    <property type="molecule type" value="Genomic_DNA"/>
</dbReference>
<dbReference type="InterPro" id="IPR000868">
    <property type="entry name" value="Isochorismatase-like_dom"/>
</dbReference>
<name>A0A6A0H796_HYAAZ</name>
<evidence type="ECO:0000313" key="3">
    <source>
        <dbReference type="EMBL" id="KAA0201369.1"/>
    </source>
</evidence>
<dbReference type="InterPro" id="IPR036380">
    <property type="entry name" value="Isochorismatase-like_sf"/>
</dbReference>
<reference evidence="3" key="2">
    <citation type="journal article" date="2018" name="Environ. Sci. Technol.">
        <title>The Toxicogenome of Hyalella azteca: A Model for Sediment Ecotoxicology and Evolutionary Toxicology.</title>
        <authorList>
            <person name="Poynton H.C."/>
            <person name="Hasenbein S."/>
            <person name="Benoit J.B."/>
            <person name="Sepulveda M.S."/>
            <person name="Poelchau M.F."/>
            <person name="Hughes D.S.T."/>
            <person name="Murali S.C."/>
            <person name="Chen S."/>
            <person name="Glastad K.M."/>
            <person name="Goodisman M.A.D."/>
            <person name="Werren J.H."/>
            <person name="Vineis J.H."/>
            <person name="Bowen J.L."/>
            <person name="Friedrich M."/>
            <person name="Jones J."/>
            <person name="Robertson H.M."/>
            <person name="Feyereisen R."/>
            <person name="Mechler-Hickson A."/>
            <person name="Mathers N."/>
            <person name="Lee C.E."/>
            <person name="Colbourne J.K."/>
            <person name="Biales A."/>
            <person name="Johnston J.S."/>
            <person name="Wellborn G.A."/>
            <person name="Rosendale A.J."/>
            <person name="Cridge A.G."/>
            <person name="Munoz-Torres M.C."/>
            <person name="Bain P.A."/>
            <person name="Manny A.R."/>
            <person name="Major K.M."/>
            <person name="Lambert F.N."/>
            <person name="Vulpe C.D."/>
            <person name="Tuck P."/>
            <person name="Blalock B.J."/>
            <person name="Lin Y.Y."/>
            <person name="Smith M.E."/>
            <person name="Ochoa-Acuna H."/>
            <person name="Chen M.M."/>
            <person name="Childers C.P."/>
            <person name="Qu J."/>
            <person name="Dugan S."/>
            <person name="Lee S.L."/>
            <person name="Chao H."/>
            <person name="Dinh H."/>
            <person name="Han Y."/>
            <person name="Doddapaneni H."/>
            <person name="Worley K.C."/>
            <person name="Muzny D.M."/>
            <person name="Gibbs R.A."/>
            <person name="Richards S."/>
        </authorList>
    </citation>
    <scope>NUCLEOTIDE SEQUENCE</scope>
    <source>
        <strain evidence="3">HAZT.00-mixed</strain>
        <tissue evidence="3">Whole organism</tissue>
    </source>
</reference>
<dbReference type="OrthoDB" id="269496at2759"/>
<protein>
    <recommendedName>
        <fullName evidence="2">Isochorismatase-like domain-containing protein</fullName>
    </recommendedName>
</protein>
<dbReference type="PANTHER" id="PTHR14119">
    <property type="entry name" value="HYDROLASE"/>
    <property type="match status" value="1"/>
</dbReference>
<gene>
    <name evidence="3" type="ORF">HAZT_HAZT006384</name>
</gene>
<dbReference type="PANTHER" id="PTHR14119:SF3">
    <property type="entry name" value="ISOCHORISMATASE DOMAIN-CONTAINING PROTEIN 2"/>
    <property type="match status" value="1"/>
</dbReference>
<reference evidence="3" key="3">
    <citation type="submission" date="2019-06" db="EMBL/GenBank/DDBJ databases">
        <authorList>
            <person name="Poynton C."/>
            <person name="Hasenbein S."/>
            <person name="Benoit J.B."/>
            <person name="Sepulveda M.S."/>
            <person name="Poelchau M.F."/>
            <person name="Murali S.C."/>
            <person name="Chen S."/>
            <person name="Glastad K.M."/>
            <person name="Werren J.H."/>
            <person name="Vineis J.H."/>
            <person name="Bowen J.L."/>
            <person name="Friedrich M."/>
            <person name="Jones J."/>
            <person name="Robertson H.M."/>
            <person name="Feyereisen R."/>
            <person name="Mechler-Hickson A."/>
            <person name="Mathers N."/>
            <person name="Lee C.E."/>
            <person name="Colbourne J.K."/>
            <person name="Biales A."/>
            <person name="Johnston J.S."/>
            <person name="Wellborn G.A."/>
            <person name="Rosendale A.J."/>
            <person name="Cridge A.G."/>
            <person name="Munoz-Torres M.C."/>
            <person name="Bain P.A."/>
            <person name="Manny A.R."/>
            <person name="Major K.M."/>
            <person name="Lambert F.N."/>
            <person name="Vulpe C.D."/>
            <person name="Tuck P."/>
            <person name="Blalock B.J."/>
            <person name="Lin Y.-Y."/>
            <person name="Smith M.E."/>
            <person name="Ochoa-Acuna H."/>
            <person name="Chen M.-J.M."/>
            <person name="Childers C.P."/>
            <person name="Qu J."/>
            <person name="Dugan S."/>
            <person name="Lee S.L."/>
            <person name="Chao H."/>
            <person name="Dinh H."/>
            <person name="Han Y."/>
            <person name="Doddapaneni H."/>
            <person name="Worley K.C."/>
            <person name="Muzny D.M."/>
            <person name="Gibbs R.A."/>
            <person name="Richards S."/>
        </authorList>
    </citation>
    <scope>NUCLEOTIDE SEQUENCE</scope>
    <source>
        <strain evidence="3">HAZT.00-mixed</strain>
        <tissue evidence="3">Whole organism</tissue>
    </source>
</reference>
<dbReference type="Gene3D" id="3.40.50.850">
    <property type="entry name" value="Isochorismatase-like"/>
    <property type="match status" value="1"/>
</dbReference>
<proteinExistence type="inferred from homology"/>
<evidence type="ECO:0000259" key="2">
    <source>
        <dbReference type="Pfam" id="PF00857"/>
    </source>
</evidence>